<keyword evidence="1" id="KW-0472">Membrane</keyword>
<evidence type="ECO:0000256" key="1">
    <source>
        <dbReference type="SAM" id="Phobius"/>
    </source>
</evidence>
<evidence type="ECO:0000313" key="2">
    <source>
        <dbReference type="EMBL" id="MBP2192090.1"/>
    </source>
</evidence>
<comment type="caution">
    <text evidence="2">The sequence shown here is derived from an EMBL/GenBank/DDBJ whole genome shotgun (WGS) entry which is preliminary data.</text>
</comment>
<feature type="transmembrane region" description="Helical" evidence="1">
    <location>
        <begin position="25"/>
        <end position="52"/>
    </location>
</feature>
<keyword evidence="3" id="KW-1185">Reference proteome</keyword>
<reference evidence="2 3" key="1">
    <citation type="submission" date="2021-03" db="EMBL/GenBank/DDBJ databases">
        <title>Sequencing the genomes of 1000 actinobacteria strains.</title>
        <authorList>
            <person name="Klenk H.-P."/>
        </authorList>
    </citation>
    <scope>NUCLEOTIDE SEQUENCE [LARGE SCALE GENOMIC DNA]</scope>
    <source>
        <strain evidence="2 3">DSM 45516</strain>
    </source>
</reference>
<sequence length="90" mass="10270">MTEQRGVYYEQAARQPPPDPLNLCIFATVALLTWLIGPWALTGFALLAFTAYWRAWRQGLRRSKCWLRDTRLVLLYLAALAALGVYAALR</sequence>
<gene>
    <name evidence="2" type="ORF">BJ987_004991</name>
</gene>
<evidence type="ECO:0000313" key="3">
    <source>
        <dbReference type="Proteomes" id="UP001519325"/>
    </source>
</evidence>
<dbReference type="Proteomes" id="UP001519325">
    <property type="component" value="Unassembled WGS sequence"/>
</dbReference>
<keyword evidence="1" id="KW-1133">Transmembrane helix</keyword>
<accession>A0ABS4QK62</accession>
<organism evidence="2 3">
    <name type="scientific">Nocardia goodfellowii</name>
    <dbReference type="NCBI Taxonomy" id="882446"/>
    <lineage>
        <taxon>Bacteria</taxon>
        <taxon>Bacillati</taxon>
        <taxon>Actinomycetota</taxon>
        <taxon>Actinomycetes</taxon>
        <taxon>Mycobacteriales</taxon>
        <taxon>Nocardiaceae</taxon>
        <taxon>Nocardia</taxon>
    </lineage>
</organism>
<keyword evidence="1" id="KW-0812">Transmembrane</keyword>
<dbReference type="EMBL" id="JAGGMR010000001">
    <property type="protein sequence ID" value="MBP2192090.1"/>
    <property type="molecule type" value="Genomic_DNA"/>
</dbReference>
<name>A0ABS4QK62_9NOCA</name>
<proteinExistence type="predicted"/>
<feature type="transmembrane region" description="Helical" evidence="1">
    <location>
        <begin position="72"/>
        <end position="89"/>
    </location>
</feature>
<dbReference type="RefSeq" id="WP_209894703.1">
    <property type="nucleotide sequence ID" value="NZ_JAGGMR010000001.1"/>
</dbReference>
<protein>
    <submittedName>
        <fullName evidence="2">Uncharacterized protein</fullName>
    </submittedName>
</protein>